<keyword evidence="1" id="KW-1133">Transmembrane helix</keyword>
<dbReference type="Proteomes" id="UP000541444">
    <property type="component" value="Unassembled WGS sequence"/>
</dbReference>
<dbReference type="AlphaFoldDB" id="A0A7J7L9L0"/>
<name>A0A7J7L9L0_9MAGN</name>
<gene>
    <name evidence="2" type="ORF">GIB67_007985</name>
</gene>
<proteinExistence type="predicted"/>
<evidence type="ECO:0000313" key="3">
    <source>
        <dbReference type="Proteomes" id="UP000541444"/>
    </source>
</evidence>
<protein>
    <submittedName>
        <fullName evidence="2">Uncharacterized protein</fullName>
    </submittedName>
</protein>
<keyword evidence="1" id="KW-0472">Membrane</keyword>
<sequence length="53" mass="5735">MFHLGLDGTTESQEGICVSFGCHALKQVVILLCASCVGSSCVLVFRIFAHIHR</sequence>
<feature type="transmembrane region" description="Helical" evidence="1">
    <location>
        <begin position="28"/>
        <end position="49"/>
    </location>
</feature>
<keyword evidence="3" id="KW-1185">Reference proteome</keyword>
<keyword evidence="1" id="KW-0812">Transmembrane</keyword>
<comment type="caution">
    <text evidence="2">The sequence shown here is derived from an EMBL/GenBank/DDBJ whole genome shotgun (WGS) entry which is preliminary data.</text>
</comment>
<evidence type="ECO:0000256" key="1">
    <source>
        <dbReference type="SAM" id="Phobius"/>
    </source>
</evidence>
<reference evidence="2 3" key="1">
    <citation type="journal article" date="2020" name="IScience">
        <title>Genome Sequencing of the Endangered Kingdonia uniflora (Circaeasteraceae, Ranunculales) Reveals Potential Mechanisms of Evolutionary Specialization.</title>
        <authorList>
            <person name="Sun Y."/>
            <person name="Deng T."/>
            <person name="Zhang A."/>
            <person name="Moore M.J."/>
            <person name="Landis J.B."/>
            <person name="Lin N."/>
            <person name="Zhang H."/>
            <person name="Zhang X."/>
            <person name="Huang J."/>
            <person name="Zhang X."/>
            <person name="Sun H."/>
            <person name="Wang H."/>
        </authorList>
    </citation>
    <scope>NUCLEOTIDE SEQUENCE [LARGE SCALE GENOMIC DNA]</scope>
    <source>
        <strain evidence="2">TB1705</strain>
        <tissue evidence="2">Leaf</tissue>
    </source>
</reference>
<evidence type="ECO:0000313" key="2">
    <source>
        <dbReference type="EMBL" id="KAF6139238.1"/>
    </source>
</evidence>
<dbReference type="EMBL" id="JACGCM010002515">
    <property type="protein sequence ID" value="KAF6139238.1"/>
    <property type="molecule type" value="Genomic_DNA"/>
</dbReference>
<organism evidence="2 3">
    <name type="scientific">Kingdonia uniflora</name>
    <dbReference type="NCBI Taxonomy" id="39325"/>
    <lineage>
        <taxon>Eukaryota</taxon>
        <taxon>Viridiplantae</taxon>
        <taxon>Streptophyta</taxon>
        <taxon>Embryophyta</taxon>
        <taxon>Tracheophyta</taxon>
        <taxon>Spermatophyta</taxon>
        <taxon>Magnoliopsida</taxon>
        <taxon>Ranunculales</taxon>
        <taxon>Circaeasteraceae</taxon>
        <taxon>Kingdonia</taxon>
    </lineage>
</organism>
<accession>A0A7J7L9L0</accession>